<dbReference type="NCBIfam" id="TIGR03598">
    <property type="entry name" value="GTPase_YsxC"/>
    <property type="match status" value="1"/>
</dbReference>
<evidence type="ECO:0000256" key="1">
    <source>
        <dbReference type="ARBA" id="ARBA00001946"/>
    </source>
</evidence>
<comment type="function">
    <text evidence="9">Necessary for normal cell division and for the maintenance of normal septation.</text>
</comment>
<reference evidence="11" key="1">
    <citation type="submission" date="2021-06" db="EMBL/GenBank/DDBJ databases">
        <title>Novel Mycoplasma species detected in California sea lions (Zalophus californianus) from the USA.</title>
        <authorList>
            <person name="Volokhov D.V."/>
            <person name="Furtak V.A."/>
            <person name="Zagorodnyaya T.A."/>
        </authorList>
    </citation>
    <scope>NUCLEOTIDE SEQUENCE [LARGE SCALE GENOMIC DNA]</scope>
    <source>
        <strain evidence="11">CSL 5346</strain>
    </source>
</reference>
<dbReference type="HAMAP" id="MF_00321">
    <property type="entry name" value="GTPase_EngB"/>
    <property type="match status" value="1"/>
</dbReference>
<evidence type="ECO:0000256" key="2">
    <source>
        <dbReference type="ARBA" id="ARBA00022618"/>
    </source>
</evidence>
<sequence>MWKFIKSANKKDSWLDSTNKEILFWGRSNVGKSSLLNSLAQSKIAKVSSTPGRTKLINYFSTNTDKIIVDLPGYGYAKMSQTEQKSISNMIGNYLQDREYIYSINILIDSRISLTSIDMEMIEMCLNLNHQVNLIVTKIDKSNQKELNKTKKDIQNYFPFLNVFYVSSKTRKNLDQLKSYYEI</sequence>
<keyword evidence="4 9" id="KW-0547">Nucleotide-binding</keyword>
<evidence type="ECO:0000256" key="3">
    <source>
        <dbReference type="ARBA" id="ARBA00022723"/>
    </source>
</evidence>
<keyword evidence="8 9" id="KW-0131">Cell cycle</keyword>
<keyword evidence="3" id="KW-0479">Metal-binding</keyword>
<dbReference type="PROSITE" id="PS51706">
    <property type="entry name" value="G_ENGB"/>
    <property type="match status" value="1"/>
</dbReference>
<dbReference type="InterPro" id="IPR005225">
    <property type="entry name" value="Small_GTP-bd"/>
</dbReference>
<dbReference type="NCBIfam" id="TIGR00231">
    <property type="entry name" value="small_GTP"/>
    <property type="match status" value="1"/>
</dbReference>
<gene>
    <name evidence="11" type="primary">yihA</name>
    <name evidence="9" type="synonym">engB</name>
    <name evidence="11" type="ORF">KQ875_00230</name>
</gene>
<evidence type="ECO:0000259" key="10">
    <source>
        <dbReference type="PROSITE" id="PS51706"/>
    </source>
</evidence>
<evidence type="ECO:0000313" key="11">
    <source>
        <dbReference type="EMBL" id="MBU4692027.1"/>
    </source>
</evidence>
<keyword evidence="6 9" id="KW-0342">GTP-binding</keyword>
<accession>A0ABS6DNY7</accession>
<feature type="domain" description="EngB-type G" evidence="10">
    <location>
        <begin position="18"/>
        <end position="183"/>
    </location>
</feature>
<dbReference type="RefSeq" id="WP_216488253.1">
    <property type="nucleotide sequence ID" value="NZ_JAHMHH010000001.1"/>
</dbReference>
<keyword evidence="12" id="KW-1185">Reference proteome</keyword>
<keyword evidence="7 9" id="KW-0717">Septation</keyword>
<evidence type="ECO:0000256" key="5">
    <source>
        <dbReference type="ARBA" id="ARBA00022842"/>
    </source>
</evidence>
<dbReference type="InterPro" id="IPR030393">
    <property type="entry name" value="G_ENGB_dom"/>
</dbReference>
<evidence type="ECO:0000256" key="7">
    <source>
        <dbReference type="ARBA" id="ARBA00023210"/>
    </source>
</evidence>
<dbReference type="EMBL" id="JAHMHH010000001">
    <property type="protein sequence ID" value="MBU4692027.1"/>
    <property type="molecule type" value="Genomic_DNA"/>
</dbReference>
<organism evidence="11 12">
    <name type="scientific">Mycoplasma zalophi</name>
    <dbReference type="NCBI Taxonomy" id="191287"/>
    <lineage>
        <taxon>Bacteria</taxon>
        <taxon>Bacillati</taxon>
        <taxon>Mycoplasmatota</taxon>
        <taxon>Mollicutes</taxon>
        <taxon>Mycoplasmataceae</taxon>
        <taxon>Mycoplasma</taxon>
    </lineage>
</organism>
<evidence type="ECO:0000256" key="4">
    <source>
        <dbReference type="ARBA" id="ARBA00022741"/>
    </source>
</evidence>
<comment type="caution">
    <text evidence="11">The sequence shown here is derived from an EMBL/GenBank/DDBJ whole genome shotgun (WGS) entry which is preliminary data.</text>
</comment>
<dbReference type="CDD" id="cd01876">
    <property type="entry name" value="YihA_EngB"/>
    <property type="match status" value="1"/>
</dbReference>
<evidence type="ECO:0000256" key="9">
    <source>
        <dbReference type="HAMAP-Rule" id="MF_00321"/>
    </source>
</evidence>
<dbReference type="PANTHER" id="PTHR11649:SF13">
    <property type="entry name" value="ENGB-TYPE G DOMAIN-CONTAINING PROTEIN"/>
    <property type="match status" value="1"/>
</dbReference>
<protein>
    <recommendedName>
        <fullName evidence="9">Probable GTP-binding protein EngB</fullName>
    </recommendedName>
</protein>
<keyword evidence="2 9" id="KW-0132">Cell division</keyword>
<comment type="cofactor">
    <cofactor evidence="1">
        <name>Mg(2+)</name>
        <dbReference type="ChEBI" id="CHEBI:18420"/>
    </cofactor>
</comment>
<dbReference type="InterPro" id="IPR006073">
    <property type="entry name" value="GTP-bd"/>
</dbReference>
<name>A0ABS6DNY7_9MOLU</name>
<dbReference type="Pfam" id="PF01926">
    <property type="entry name" value="MMR_HSR1"/>
    <property type="match status" value="1"/>
</dbReference>
<dbReference type="PANTHER" id="PTHR11649">
    <property type="entry name" value="MSS1/TRME-RELATED GTP-BINDING PROTEIN"/>
    <property type="match status" value="1"/>
</dbReference>
<comment type="similarity">
    <text evidence="9">Belongs to the TRAFAC class TrmE-Era-EngA-EngB-Septin-like GTPase superfamily. EngB GTPase family.</text>
</comment>
<dbReference type="Proteomes" id="UP000718793">
    <property type="component" value="Unassembled WGS sequence"/>
</dbReference>
<dbReference type="InterPro" id="IPR019987">
    <property type="entry name" value="GTP-bd_ribosome_bio_YsxC"/>
</dbReference>
<keyword evidence="5" id="KW-0460">Magnesium</keyword>
<evidence type="ECO:0000256" key="6">
    <source>
        <dbReference type="ARBA" id="ARBA00023134"/>
    </source>
</evidence>
<evidence type="ECO:0000256" key="8">
    <source>
        <dbReference type="ARBA" id="ARBA00023306"/>
    </source>
</evidence>
<proteinExistence type="inferred from homology"/>
<evidence type="ECO:0000313" key="12">
    <source>
        <dbReference type="Proteomes" id="UP000718793"/>
    </source>
</evidence>